<feature type="transmembrane region" description="Helical" evidence="1">
    <location>
        <begin position="135"/>
        <end position="151"/>
    </location>
</feature>
<keyword evidence="1" id="KW-0812">Transmembrane</keyword>
<accession>A0ABP0NX73</accession>
<evidence type="ECO:0000256" key="1">
    <source>
        <dbReference type="SAM" id="Phobius"/>
    </source>
</evidence>
<name>A0ABP0NX73_9DINO</name>
<dbReference type="EMBL" id="CAXAMN010022173">
    <property type="protein sequence ID" value="CAK9067089.1"/>
    <property type="molecule type" value="Genomic_DNA"/>
</dbReference>
<feature type="transmembrane region" description="Helical" evidence="1">
    <location>
        <begin position="87"/>
        <end position="104"/>
    </location>
</feature>
<comment type="caution">
    <text evidence="2">The sequence shown here is derived from an EMBL/GenBank/DDBJ whole genome shotgun (WGS) entry which is preliminary data.</text>
</comment>
<gene>
    <name evidence="2" type="ORF">CCMP2556_LOCUS32966</name>
</gene>
<protein>
    <submittedName>
        <fullName evidence="2">Uncharacterized protein</fullName>
    </submittedName>
</protein>
<sequence length="227" mass="24395">MAGVAPPSGGGGGGAASAVGSAALHGAQRGAAIAQKGVVSLTIYVQRNPLAVSALCCLVGLALSVISVLSIVGVARMGDGENWSPRDSLQMFYQCIFGFVLVLIDVREQWGNAFFGLQTKLFTYCNFLASQTGRACFYFYVGSISLFLLPSSDLWKIVYFVLGGWLCLLGAFIAHFDDDDLYSPQYLDVMLQGLQDAQGITLASWFVWETWRTPEPPDKLGGGSEQR</sequence>
<feature type="transmembrane region" description="Helical" evidence="1">
    <location>
        <begin position="157"/>
        <end position="176"/>
    </location>
</feature>
<feature type="transmembrane region" description="Helical" evidence="1">
    <location>
        <begin position="50"/>
        <end position="75"/>
    </location>
</feature>
<keyword evidence="1" id="KW-0472">Membrane</keyword>
<dbReference type="Proteomes" id="UP001642484">
    <property type="component" value="Unassembled WGS sequence"/>
</dbReference>
<organism evidence="2 3">
    <name type="scientific">Durusdinium trenchii</name>
    <dbReference type="NCBI Taxonomy" id="1381693"/>
    <lineage>
        <taxon>Eukaryota</taxon>
        <taxon>Sar</taxon>
        <taxon>Alveolata</taxon>
        <taxon>Dinophyceae</taxon>
        <taxon>Suessiales</taxon>
        <taxon>Symbiodiniaceae</taxon>
        <taxon>Durusdinium</taxon>
    </lineage>
</organism>
<keyword evidence="1" id="KW-1133">Transmembrane helix</keyword>
<keyword evidence="3" id="KW-1185">Reference proteome</keyword>
<reference evidence="2 3" key="1">
    <citation type="submission" date="2024-02" db="EMBL/GenBank/DDBJ databases">
        <authorList>
            <person name="Chen Y."/>
            <person name="Shah S."/>
            <person name="Dougan E. K."/>
            <person name="Thang M."/>
            <person name="Chan C."/>
        </authorList>
    </citation>
    <scope>NUCLEOTIDE SEQUENCE [LARGE SCALE GENOMIC DNA]</scope>
</reference>
<evidence type="ECO:0000313" key="2">
    <source>
        <dbReference type="EMBL" id="CAK9067089.1"/>
    </source>
</evidence>
<evidence type="ECO:0000313" key="3">
    <source>
        <dbReference type="Proteomes" id="UP001642484"/>
    </source>
</evidence>
<proteinExistence type="predicted"/>